<evidence type="ECO:0000313" key="2">
    <source>
        <dbReference type="Proteomes" id="UP001058074"/>
    </source>
</evidence>
<name>A0ACB5RH80_9CLOT</name>
<dbReference type="EMBL" id="BROD01000001">
    <property type="protein sequence ID" value="GKX68409.1"/>
    <property type="molecule type" value="Genomic_DNA"/>
</dbReference>
<evidence type="ECO:0000313" key="1">
    <source>
        <dbReference type="EMBL" id="GKX68409.1"/>
    </source>
</evidence>
<keyword evidence="2" id="KW-1185">Reference proteome</keyword>
<protein>
    <submittedName>
        <fullName evidence="1">7,8-dihydroneopterin aldolase</fullName>
    </submittedName>
</protein>
<comment type="caution">
    <text evidence="1">The sequence shown here is derived from an EMBL/GenBank/DDBJ whole genome shotgun (WGS) entry which is preliminary data.</text>
</comment>
<gene>
    <name evidence="1" type="primary">folA_2</name>
    <name evidence="1" type="ORF">rsdtw13_36670</name>
</gene>
<reference evidence="1" key="1">
    <citation type="journal article" date="2025" name="Int. J. Syst. Evol. Microbiol.">
        <title>Inconstantimicrobium mannanitabidum sp. nov., a novel member of the family Clostridiaceae isolated from anoxic soil under the treatment of reductive soil disinfestation.</title>
        <authorList>
            <person name="Ueki A."/>
            <person name="Tonouchi A."/>
            <person name="Honma S."/>
            <person name="Kaku N."/>
            <person name="Ueki K."/>
        </authorList>
    </citation>
    <scope>NUCLEOTIDE SEQUENCE</scope>
    <source>
        <strain evidence="1">TW13</strain>
    </source>
</reference>
<dbReference type="Proteomes" id="UP001058074">
    <property type="component" value="Unassembled WGS sequence"/>
</dbReference>
<organism evidence="1 2">
    <name type="scientific">Inconstantimicrobium mannanitabidum</name>
    <dbReference type="NCBI Taxonomy" id="1604901"/>
    <lineage>
        <taxon>Bacteria</taxon>
        <taxon>Bacillati</taxon>
        <taxon>Bacillota</taxon>
        <taxon>Clostridia</taxon>
        <taxon>Eubacteriales</taxon>
        <taxon>Clostridiaceae</taxon>
        <taxon>Inconstantimicrobium</taxon>
    </lineage>
</organism>
<proteinExistence type="predicted"/>
<accession>A0ACB5RH80</accession>
<sequence length="271" mass="31467">MDKIYLNNLEIFAYHGVFEEEKKLGQKFVLSLELDLDLREAGVTGDLTKSVHYGELSHGVEKVFTKENYDLIETAAEKVAEFVLTEYPLVQGVKVTLKKPWAPIMRHLEYAAIEINRRVHKAFISFGSNMGDKEANINNAIELIKKSNHTKVVKVSSYIKTEPWGYVDQEEFINGAMEIRTMLSPIELVEFLLSVEQELKRERIIKWGPRTIDLDVILYDDVISTDERIILPHPRMEQRLFVLEPLAEIAPYEVHPIFRRRIIDLKEDVEK</sequence>